<dbReference type="OrthoDB" id="9779102at2"/>
<dbReference type="AlphaFoldDB" id="A0A2S5G7M5"/>
<keyword evidence="3" id="KW-1185">Reference proteome</keyword>
<reference evidence="2 3" key="1">
    <citation type="submission" date="2018-02" db="EMBL/GenBank/DDBJ databases">
        <title>Jeotgalibacillus proteolyticum sp. nov. a protease producing bacterium isolated from ocean sediments of Laizhou Bay.</title>
        <authorList>
            <person name="Li Y."/>
        </authorList>
    </citation>
    <scope>NUCLEOTIDE SEQUENCE [LARGE SCALE GENOMIC DNA]</scope>
    <source>
        <strain evidence="2 3">22-7</strain>
    </source>
</reference>
<name>A0A2S5G7M5_9BACL</name>
<dbReference type="Gene3D" id="3.50.90.10">
    <property type="entry name" value="YerB-like"/>
    <property type="match status" value="1"/>
</dbReference>
<comment type="caution">
    <text evidence="2">The sequence shown here is derived from an EMBL/GenBank/DDBJ whole genome shotgun (WGS) entry which is preliminary data.</text>
</comment>
<dbReference type="InterPro" id="IPR035328">
    <property type="entry name" value="DUF3048_C"/>
</dbReference>
<protein>
    <recommendedName>
        <fullName evidence="1">DUF3048 domain-containing protein</fullName>
    </recommendedName>
</protein>
<gene>
    <name evidence="2" type="ORF">C4B60_18905</name>
</gene>
<evidence type="ECO:0000313" key="3">
    <source>
        <dbReference type="Proteomes" id="UP000239047"/>
    </source>
</evidence>
<dbReference type="Pfam" id="PF17479">
    <property type="entry name" value="DUF3048_C"/>
    <property type="match status" value="1"/>
</dbReference>
<accession>A0A2S5G7M5</accession>
<proteinExistence type="predicted"/>
<dbReference type="InterPro" id="IPR023158">
    <property type="entry name" value="YerB-like_sf"/>
</dbReference>
<dbReference type="SUPFAM" id="SSF159774">
    <property type="entry name" value="YerB-like"/>
    <property type="match status" value="1"/>
</dbReference>
<organism evidence="2 3">
    <name type="scientific">Jeotgalibacillus proteolyticus</name>
    <dbReference type="NCBI Taxonomy" id="2082395"/>
    <lineage>
        <taxon>Bacteria</taxon>
        <taxon>Bacillati</taxon>
        <taxon>Bacillota</taxon>
        <taxon>Bacilli</taxon>
        <taxon>Bacillales</taxon>
        <taxon>Caryophanaceae</taxon>
        <taxon>Jeotgalibacillus</taxon>
    </lineage>
</organism>
<dbReference type="RefSeq" id="WP_104059595.1">
    <property type="nucleotide sequence ID" value="NZ_PREZ01000008.1"/>
</dbReference>
<dbReference type="Proteomes" id="UP000239047">
    <property type="component" value="Unassembled WGS sequence"/>
</dbReference>
<dbReference type="EMBL" id="PREZ01000008">
    <property type="protein sequence ID" value="PPA68978.1"/>
    <property type="molecule type" value="Genomic_DNA"/>
</dbReference>
<evidence type="ECO:0000313" key="2">
    <source>
        <dbReference type="EMBL" id="PPA68978.1"/>
    </source>
</evidence>
<feature type="domain" description="DUF3048" evidence="1">
    <location>
        <begin position="9"/>
        <end position="109"/>
    </location>
</feature>
<evidence type="ECO:0000259" key="1">
    <source>
        <dbReference type="Pfam" id="PF17479"/>
    </source>
</evidence>
<sequence>MTYDDKPSYTSGYTYNNTSGTYERAVDGAPTIDNETGEPVSISTIIIIEAEHKVIDEQGRIDIDLTSGGNAYVFQQGVYVPMTWQDEDGRMVPYYKGEPAKLSPGLSWIHIIPKDKGFNHSVKLEE</sequence>